<keyword evidence="2" id="KW-0812">Transmembrane</keyword>
<protein>
    <submittedName>
        <fullName evidence="3">PEP-CTERM protein-sorting domain-containing protein</fullName>
    </submittedName>
</protein>
<proteinExistence type="predicted"/>
<dbReference type="EMBL" id="FNKY01000001">
    <property type="protein sequence ID" value="SDQ73393.1"/>
    <property type="molecule type" value="Genomic_DNA"/>
</dbReference>
<feature type="transmembrane region" description="Helical" evidence="2">
    <location>
        <begin position="413"/>
        <end position="436"/>
    </location>
</feature>
<keyword evidence="2" id="KW-0472">Membrane</keyword>
<evidence type="ECO:0000313" key="3">
    <source>
        <dbReference type="EMBL" id="SDQ73393.1"/>
    </source>
</evidence>
<reference evidence="3 4" key="1">
    <citation type="submission" date="2016-10" db="EMBL/GenBank/DDBJ databases">
        <authorList>
            <person name="Varghese N."/>
            <person name="Submissions S."/>
        </authorList>
    </citation>
    <scope>NUCLEOTIDE SEQUENCE [LARGE SCALE GENOMIC DNA]</scope>
    <source>
        <strain evidence="3 4">Nl1</strain>
    </source>
</reference>
<evidence type="ECO:0000256" key="2">
    <source>
        <dbReference type="SAM" id="Phobius"/>
    </source>
</evidence>
<dbReference type="SUPFAM" id="SSF55486">
    <property type="entry name" value="Metalloproteases ('zincins'), catalytic domain"/>
    <property type="match status" value="1"/>
</dbReference>
<evidence type="ECO:0000313" key="4">
    <source>
        <dbReference type="Proteomes" id="UP000183471"/>
    </source>
</evidence>
<comment type="caution">
    <text evidence="3">The sequence shown here is derived from an EMBL/GenBank/DDBJ whole genome shotgun (WGS) entry which is preliminary data.</text>
</comment>
<dbReference type="Gene3D" id="3.40.390.10">
    <property type="entry name" value="Collagenase (Catalytic Domain)"/>
    <property type="match status" value="1"/>
</dbReference>
<sequence>MCGSDRFTVILSHLTCRFCSLTRFLVSVATLFATANALLPMPNAYGFAFLSDQRMVNPDFGARIGPRFIPVPVHWTNATLMPSPVPGAFAQRTLNITFNTAPGFIVPVTDRPALANAVTTWSNRNPLAANNIVANPDGFPAGTPVKVLGGQNYDLESILLHELGHAFGLDHPNLADRSTPELDRATASTKGNNGIFDLGTVDGIPGNFNDNRGDDLSLHLVDQDNNPFSGLPALAGKEGFFLDGPFVTGGYAQAPTRVVASAGRIATGFDAIANLEAVMVQGLPALESHRALALDDAQGLFYLETGVDQQSRGDRRATLLDNYMFNFVFNPTGVANAGGAPPAGTQILVNNTRVAPRLGETVFQRPLANAVVRYDIDAATNAALAQTDIWLDGPIESLGSQIQFVDITYYDTLGPIVAVPAPATLSLVAIGGLLLLGAIHRKRVDGHPGSGRGAESRPLPLPTTGQAGRQDYMSPTWTIQSIFR</sequence>
<feature type="region of interest" description="Disordered" evidence="1">
    <location>
        <begin position="446"/>
        <end position="471"/>
    </location>
</feature>
<dbReference type="InterPro" id="IPR024079">
    <property type="entry name" value="MetalloPept_cat_dom_sf"/>
</dbReference>
<name>A0ABY0TF45_9PROT</name>
<keyword evidence="4" id="KW-1185">Reference proteome</keyword>
<evidence type="ECO:0000256" key="1">
    <source>
        <dbReference type="SAM" id="MobiDB-lite"/>
    </source>
</evidence>
<accession>A0ABY0TF45</accession>
<dbReference type="Proteomes" id="UP000183471">
    <property type="component" value="Unassembled WGS sequence"/>
</dbReference>
<organism evidence="3 4">
    <name type="scientific">Nitrosospira multiformis</name>
    <dbReference type="NCBI Taxonomy" id="1231"/>
    <lineage>
        <taxon>Bacteria</taxon>
        <taxon>Pseudomonadati</taxon>
        <taxon>Pseudomonadota</taxon>
        <taxon>Betaproteobacteria</taxon>
        <taxon>Nitrosomonadales</taxon>
        <taxon>Nitrosomonadaceae</taxon>
        <taxon>Nitrosospira</taxon>
    </lineage>
</organism>
<gene>
    <name evidence="3" type="ORF">SAMN05216402_2069</name>
</gene>
<keyword evidence="2" id="KW-1133">Transmembrane helix</keyword>